<evidence type="ECO:0008006" key="3">
    <source>
        <dbReference type="Google" id="ProtNLM"/>
    </source>
</evidence>
<protein>
    <recommendedName>
        <fullName evidence="3">Fungal N-terminal domain-containing protein</fullName>
    </recommendedName>
</protein>
<evidence type="ECO:0000313" key="2">
    <source>
        <dbReference type="Proteomes" id="UP000800096"/>
    </source>
</evidence>
<sequence length="154" mass="16956">MEVLSGVASGIAVASLSLQLLQSINTIRTFVRGVKGAPKELQRLAALLDRLHALLETIRDMLERQTSLQAQDFPPPSPIILETLRSCKSSIEPLCLIVDEYSAGRQGKTLSLTRLKDDIRLGLKTKDIAGFEEKIRSEIEYLHTALSVNSTSIL</sequence>
<proteinExistence type="predicted"/>
<evidence type="ECO:0000313" key="1">
    <source>
        <dbReference type="EMBL" id="KAF1921101.1"/>
    </source>
</evidence>
<dbReference type="OrthoDB" id="3200163at2759"/>
<keyword evidence="2" id="KW-1185">Reference proteome</keyword>
<name>A0A6A5QZA7_AMPQU</name>
<organism evidence="1 2">
    <name type="scientific">Ampelomyces quisqualis</name>
    <name type="common">Powdery mildew agent</name>
    <dbReference type="NCBI Taxonomy" id="50730"/>
    <lineage>
        <taxon>Eukaryota</taxon>
        <taxon>Fungi</taxon>
        <taxon>Dikarya</taxon>
        <taxon>Ascomycota</taxon>
        <taxon>Pezizomycotina</taxon>
        <taxon>Dothideomycetes</taxon>
        <taxon>Pleosporomycetidae</taxon>
        <taxon>Pleosporales</taxon>
        <taxon>Pleosporineae</taxon>
        <taxon>Phaeosphaeriaceae</taxon>
        <taxon>Ampelomyces</taxon>
    </lineage>
</organism>
<dbReference type="AlphaFoldDB" id="A0A6A5QZA7"/>
<accession>A0A6A5QZA7</accession>
<reference evidence="1" key="1">
    <citation type="journal article" date="2020" name="Stud. Mycol.">
        <title>101 Dothideomycetes genomes: a test case for predicting lifestyles and emergence of pathogens.</title>
        <authorList>
            <person name="Haridas S."/>
            <person name="Albert R."/>
            <person name="Binder M."/>
            <person name="Bloem J."/>
            <person name="Labutti K."/>
            <person name="Salamov A."/>
            <person name="Andreopoulos B."/>
            <person name="Baker S."/>
            <person name="Barry K."/>
            <person name="Bills G."/>
            <person name="Bluhm B."/>
            <person name="Cannon C."/>
            <person name="Castanera R."/>
            <person name="Culley D."/>
            <person name="Daum C."/>
            <person name="Ezra D."/>
            <person name="Gonzalez J."/>
            <person name="Henrissat B."/>
            <person name="Kuo A."/>
            <person name="Liang C."/>
            <person name="Lipzen A."/>
            <person name="Lutzoni F."/>
            <person name="Magnuson J."/>
            <person name="Mondo S."/>
            <person name="Nolan M."/>
            <person name="Ohm R."/>
            <person name="Pangilinan J."/>
            <person name="Park H.-J."/>
            <person name="Ramirez L."/>
            <person name="Alfaro M."/>
            <person name="Sun H."/>
            <person name="Tritt A."/>
            <person name="Yoshinaga Y."/>
            <person name="Zwiers L.-H."/>
            <person name="Turgeon B."/>
            <person name="Goodwin S."/>
            <person name="Spatafora J."/>
            <person name="Crous P."/>
            <person name="Grigoriev I."/>
        </authorList>
    </citation>
    <scope>NUCLEOTIDE SEQUENCE</scope>
    <source>
        <strain evidence="1">HMLAC05119</strain>
    </source>
</reference>
<dbReference type="Proteomes" id="UP000800096">
    <property type="component" value="Unassembled WGS sequence"/>
</dbReference>
<gene>
    <name evidence="1" type="ORF">BDU57DRAFT_37577</name>
</gene>
<dbReference type="EMBL" id="ML979132">
    <property type="protein sequence ID" value="KAF1921101.1"/>
    <property type="molecule type" value="Genomic_DNA"/>
</dbReference>